<feature type="coiled-coil region" evidence="1">
    <location>
        <begin position="264"/>
        <end position="391"/>
    </location>
</feature>
<evidence type="ECO:0000259" key="2">
    <source>
        <dbReference type="Pfam" id="PF01926"/>
    </source>
</evidence>
<dbReference type="InterPro" id="IPR027417">
    <property type="entry name" value="P-loop_NTPase"/>
</dbReference>
<proteinExistence type="predicted"/>
<dbReference type="Gene3D" id="3.40.50.300">
    <property type="entry name" value="P-loop containing nucleotide triphosphate hydrolases"/>
    <property type="match status" value="1"/>
</dbReference>
<keyword evidence="1" id="KW-0175">Coiled coil</keyword>
<dbReference type="GO" id="GO:0005525">
    <property type="term" value="F:GTP binding"/>
    <property type="evidence" value="ECO:0007669"/>
    <property type="project" value="InterPro"/>
</dbReference>
<dbReference type="AlphaFoldDB" id="A0A166IVM4"/>
<keyword evidence="4" id="KW-1185">Reference proteome</keyword>
<gene>
    <name evidence="3" type="ORF">FIBSPDRAFT_954831</name>
</gene>
<dbReference type="OrthoDB" id="8954335at2759"/>
<dbReference type="InterPro" id="IPR006073">
    <property type="entry name" value="GTP-bd"/>
</dbReference>
<sequence length="400" mass="44259">MHHVDESTASSPALLITLVAADELEHAPRNQIPGPPPSAMAPPKTSNALSELNIDVIIAVMGATGSGKSTFINLVSGSELGVGTGLRSCTSDVEATAPFDFQGRRVVLFDTPGFDDTSKSDTDILTLVATFLATTYEHGAKLAGVIYMHRINDVRMGGIAVRSFGMFRELCGDKSLKNVAIVTNFWSEVKPDTGNAREAELRSDFFKSALAKQAKLLRHDGTLAGASNIVAAIMGNDPMALRIQEEMVIEKKDILQTAAGTVLNHELEKQARKHEEELKKIKMDMEAAAKARDEETQEELEEAEQKLKAMMERVQADSLKLAADHHEDKARMEQRMMDMLNMANESQTQMKQLQEQLLAFNQKAEGEREEMEEMKKLVADWKRKNEEQRNRSIFNGCIIA</sequence>
<evidence type="ECO:0000313" key="4">
    <source>
        <dbReference type="Proteomes" id="UP000076532"/>
    </source>
</evidence>
<accession>A0A166IVM4</accession>
<dbReference type="Proteomes" id="UP000076532">
    <property type="component" value="Unassembled WGS sequence"/>
</dbReference>
<evidence type="ECO:0000313" key="3">
    <source>
        <dbReference type="EMBL" id="KZP20219.1"/>
    </source>
</evidence>
<dbReference type="Pfam" id="PF01926">
    <property type="entry name" value="MMR_HSR1"/>
    <property type="match status" value="1"/>
</dbReference>
<evidence type="ECO:0000256" key="1">
    <source>
        <dbReference type="SAM" id="Coils"/>
    </source>
</evidence>
<feature type="domain" description="G" evidence="2">
    <location>
        <begin position="58"/>
        <end position="133"/>
    </location>
</feature>
<dbReference type="CDD" id="cd00882">
    <property type="entry name" value="Ras_like_GTPase"/>
    <property type="match status" value="1"/>
</dbReference>
<dbReference type="SUPFAM" id="SSF52540">
    <property type="entry name" value="P-loop containing nucleoside triphosphate hydrolases"/>
    <property type="match status" value="1"/>
</dbReference>
<name>A0A166IVM4_9AGAM</name>
<reference evidence="3 4" key="1">
    <citation type="journal article" date="2016" name="Mol. Biol. Evol.">
        <title>Comparative Genomics of Early-Diverging Mushroom-Forming Fungi Provides Insights into the Origins of Lignocellulose Decay Capabilities.</title>
        <authorList>
            <person name="Nagy L.G."/>
            <person name="Riley R."/>
            <person name="Tritt A."/>
            <person name="Adam C."/>
            <person name="Daum C."/>
            <person name="Floudas D."/>
            <person name="Sun H."/>
            <person name="Yadav J.S."/>
            <person name="Pangilinan J."/>
            <person name="Larsson K.H."/>
            <person name="Matsuura K."/>
            <person name="Barry K."/>
            <person name="Labutti K."/>
            <person name="Kuo R."/>
            <person name="Ohm R.A."/>
            <person name="Bhattacharya S.S."/>
            <person name="Shirouzu T."/>
            <person name="Yoshinaga Y."/>
            <person name="Martin F.M."/>
            <person name="Grigoriev I.V."/>
            <person name="Hibbett D.S."/>
        </authorList>
    </citation>
    <scope>NUCLEOTIDE SEQUENCE [LARGE SCALE GENOMIC DNA]</scope>
    <source>
        <strain evidence="3 4">CBS 109695</strain>
    </source>
</reference>
<protein>
    <recommendedName>
        <fullName evidence="2">G domain-containing protein</fullName>
    </recommendedName>
</protein>
<dbReference type="STRING" id="436010.A0A166IVM4"/>
<dbReference type="EMBL" id="KV417557">
    <property type="protein sequence ID" value="KZP20219.1"/>
    <property type="molecule type" value="Genomic_DNA"/>
</dbReference>
<organism evidence="3 4">
    <name type="scientific">Athelia psychrophila</name>
    <dbReference type="NCBI Taxonomy" id="1759441"/>
    <lineage>
        <taxon>Eukaryota</taxon>
        <taxon>Fungi</taxon>
        <taxon>Dikarya</taxon>
        <taxon>Basidiomycota</taxon>
        <taxon>Agaricomycotina</taxon>
        <taxon>Agaricomycetes</taxon>
        <taxon>Agaricomycetidae</taxon>
        <taxon>Atheliales</taxon>
        <taxon>Atheliaceae</taxon>
        <taxon>Athelia</taxon>
    </lineage>
</organism>